<dbReference type="AlphaFoldDB" id="A0AAW1SH14"/>
<organism evidence="1 2">
    <name type="scientific">Elliptochloris bilobata</name>
    <dbReference type="NCBI Taxonomy" id="381761"/>
    <lineage>
        <taxon>Eukaryota</taxon>
        <taxon>Viridiplantae</taxon>
        <taxon>Chlorophyta</taxon>
        <taxon>core chlorophytes</taxon>
        <taxon>Trebouxiophyceae</taxon>
        <taxon>Trebouxiophyceae incertae sedis</taxon>
        <taxon>Elliptochloris clade</taxon>
        <taxon>Elliptochloris</taxon>
    </lineage>
</organism>
<evidence type="ECO:0000313" key="2">
    <source>
        <dbReference type="Proteomes" id="UP001445335"/>
    </source>
</evidence>
<comment type="caution">
    <text evidence="1">The sequence shown here is derived from an EMBL/GenBank/DDBJ whole genome shotgun (WGS) entry which is preliminary data.</text>
</comment>
<reference evidence="1 2" key="1">
    <citation type="journal article" date="2024" name="Nat. Commun.">
        <title>Phylogenomics reveals the evolutionary origins of lichenization in chlorophyte algae.</title>
        <authorList>
            <person name="Puginier C."/>
            <person name="Libourel C."/>
            <person name="Otte J."/>
            <person name="Skaloud P."/>
            <person name="Haon M."/>
            <person name="Grisel S."/>
            <person name="Petersen M."/>
            <person name="Berrin J.G."/>
            <person name="Delaux P.M."/>
            <person name="Dal Grande F."/>
            <person name="Keller J."/>
        </authorList>
    </citation>
    <scope>NUCLEOTIDE SEQUENCE [LARGE SCALE GENOMIC DNA]</scope>
    <source>
        <strain evidence="1 2">SAG 245.80</strain>
    </source>
</reference>
<gene>
    <name evidence="1" type="ORF">WJX81_001852</name>
</gene>
<proteinExistence type="predicted"/>
<protein>
    <recommendedName>
        <fullName evidence="3">Amidohydrolase-related domain-containing protein</fullName>
    </recommendedName>
</protein>
<evidence type="ECO:0008006" key="3">
    <source>
        <dbReference type="Google" id="ProtNLM"/>
    </source>
</evidence>
<dbReference type="EMBL" id="JALJOU010000002">
    <property type="protein sequence ID" value="KAK9845765.1"/>
    <property type="molecule type" value="Genomic_DNA"/>
</dbReference>
<keyword evidence="2" id="KW-1185">Reference proteome</keyword>
<accession>A0AAW1SH14</accession>
<dbReference type="Proteomes" id="UP001445335">
    <property type="component" value="Unassembled WGS sequence"/>
</dbReference>
<sequence>MVDWEEPVPLRTFFALDQGLPTDVAAVRMTATNATDFGFIDVHMYPLELHRLRTTDFDALWAGNDVVNVRWNGAVWNHLALNDHLWPAAERYGLQKLSKRQVFEAAMHLFFAKPTRELAALAEESLNRLSGASLKIGVQMRMGGGDWGDPTRYQGASLEHTVGCFVNEAVRTCGAATCAANCSVFLTTDSEEAQAFFGKIIAPFRIPVVASAGSISHLEHSATNASEHMKTFADWHTLTRMGRLIASRSGFAETAAWAGNVPARALVRAPGCLFTNGIEVPDGAEF</sequence>
<evidence type="ECO:0000313" key="1">
    <source>
        <dbReference type="EMBL" id="KAK9845765.1"/>
    </source>
</evidence>
<name>A0AAW1SH14_9CHLO</name>